<dbReference type="Pfam" id="PF13411">
    <property type="entry name" value="MerR_1"/>
    <property type="match status" value="1"/>
</dbReference>
<evidence type="ECO:0000313" key="4">
    <source>
        <dbReference type="Proteomes" id="UP001198034"/>
    </source>
</evidence>
<dbReference type="CDD" id="cd04781">
    <property type="entry name" value="HTH_MerR-like_sg6"/>
    <property type="match status" value="1"/>
</dbReference>
<dbReference type="PANTHER" id="PTHR30204">
    <property type="entry name" value="REDOX-CYCLING DRUG-SENSING TRANSCRIPTIONAL ACTIVATOR SOXR"/>
    <property type="match status" value="1"/>
</dbReference>
<reference evidence="3 4" key="1">
    <citation type="submission" date="2021-10" db="EMBL/GenBank/DDBJ databases">
        <authorList>
            <person name="Chen M."/>
        </authorList>
    </citation>
    <scope>NUCLEOTIDE SEQUENCE [LARGE SCALE GENOMIC DNA]</scope>
    <source>
        <strain evidence="3 4">H3-26</strain>
    </source>
</reference>
<evidence type="ECO:0000259" key="2">
    <source>
        <dbReference type="PROSITE" id="PS50937"/>
    </source>
</evidence>
<dbReference type="PROSITE" id="PS00552">
    <property type="entry name" value="HTH_MERR_1"/>
    <property type="match status" value="1"/>
</dbReference>
<dbReference type="Gene3D" id="1.10.1660.10">
    <property type="match status" value="1"/>
</dbReference>
<protein>
    <submittedName>
        <fullName evidence="3">Helix-turn-helix domain-containing protein</fullName>
    </submittedName>
</protein>
<dbReference type="EMBL" id="JAJAWG010000001">
    <property type="protein sequence ID" value="MCB5195171.1"/>
    <property type="molecule type" value="Genomic_DNA"/>
</dbReference>
<feature type="domain" description="HTH merR-type" evidence="2">
    <location>
        <begin position="3"/>
        <end position="71"/>
    </location>
</feature>
<keyword evidence="4" id="KW-1185">Reference proteome</keyword>
<evidence type="ECO:0000313" key="3">
    <source>
        <dbReference type="EMBL" id="MCB5195171.1"/>
    </source>
</evidence>
<name>A0ABS8BHV2_9NEIS</name>
<dbReference type="PROSITE" id="PS50937">
    <property type="entry name" value="HTH_MERR_2"/>
    <property type="match status" value="1"/>
</dbReference>
<proteinExistence type="predicted"/>
<comment type="caution">
    <text evidence="3">The sequence shown here is derived from an EMBL/GenBank/DDBJ whole genome shotgun (WGS) entry which is preliminary data.</text>
</comment>
<dbReference type="PANTHER" id="PTHR30204:SF97">
    <property type="entry name" value="MERR FAMILY REGULATORY PROTEIN"/>
    <property type="match status" value="1"/>
</dbReference>
<dbReference type="InterPro" id="IPR000551">
    <property type="entry name" value="MerR-type_HTH_dom"/>
</dbReference>
<dbReference type="InterPro" id="IPR047057">
    <property type="entry name" value="MerR_fam"/>
</dbReference>
<dbReference type="PRINTS" id="PR00040">
    <property type="entry name" value="HTHMERR"/>
</dbReference>
<accession>A0ABS8BHV2</accession>
<dbReference type="Proteomes" id="UP001198034">
    <property type="component" value="Unassembled WGS sequence"/>
</dbReference>
<keyword evidence="1" id="KW-0238">DNA-binding</keyword>
<sequence>MDLIDVGELSKLSGVSVATLRYYEEKGLIRAHARHGLRRQYQPETLTRLSLIHMGKSAGFTLDEVKQIFSPDGEVQLPRDALLKRADDINEQIARLANLGELLRHVADCPAPNHLACTRFQVLMKLATPNPTKTR</sequence>
<dbReference type="RefSeq" id="WP_226762976.1">
    <property type="nucleotide sequence ID" value="NZ_JAJAWG010000001.1"/>
</dbReference>
<dbReference type="SUPFAM" id="SSF46955">
    <property type="entry name" value="Putative DNA-binding domain"/>
    <property type="match status" value="1"/>
</dbReference>
<dbReference type="InterPro" id="IPR009061">
    <property type="entry name" value="DNA-bd_dom_put_sf"/>
</dbReference>
<gene>
    <name evidence="3" type="ORF">LG219_02550</name>
</gene>
<organism evidence="3 4">
    <name type="scientific">Deefgea salmonis</name>
    <dbReference type="NCBI Taxonomy" id="2875502"/>
    <lineage>
        <taxon>Bacteria</taxon>
        <taxon>Pseudomonadati</taxon>
        <taxon>Pseudomonadota</taxon>
        <taxon>Betaproteobacteria</taxon>
        <taxon>Neisseriales</taxon>
        <taxon>Chitinibacteraceae</taxon>
        <taxon>Deefgea</taxon>
    </lineage>
</organism>
<dbReference type="SMART" id="SM00422">
    <property type="entry name" value="HTH_MERR"/>
    <property type="match status" value="1"/>
</dbReference>
<evidence type="ECO:0000256" key="1">
    <source>
        <dbReference type="ARBA" id="ARBA00023125"/>
    </source>
</evidence>